<accession>A0A2M7V880</accession>
<keyword evidence="5 7" id="KW-0472">Membrane</keyword>
<proteinExistence type="inferred from homology"/>
<evidence type="ECO:0000313" key="8">
    <source>
        <dbReference type="EMBL" id="PIZ94993.1"/>
    </source>
</evidence>
<keyword evidence="7" id="KW-1003">Cell membrane</keyword>
<evidence type="ECO:0000256" key="5">
    <source>
        <dbReference type="ARBA" id="ARBA00023136"/>
    </source>
</evidence>
<dbReference type="InterPro" id="IPR000711">
    <property type="entry name" value="ATPase_OSCP/dsu"/>
</dbReference>
<organism evidence="8 9">
    <name type="scientific">Candidatus Magasanikbacteria bacterium CG_4_10_14_0_2_um_filter_37_12</name>
    <dbReference type="NCBI Taxonomy" id="1974637"/>
    <lineage>
        <taxon>Bacteria</taxon>
        <taxon>Candidatus Magasanikiibacteriota</taxon>
    </lineage>
</organism>
<comment type="function">
    <text evidence="7">F(1)F(0) ATP synthase produces ATP from ADP in the presence of a proton or sodium gradient. F-type ATPases consist of two structural domains, F(1) containing the extramembraneous catalytic core and F(0) containing the membrane proton channel, linked together by a central stalk and a peripheral stalk. During catalysis, ATP synthesis in the catalytic domain of F(1) is coupled via a rotary mechanism of the central stalk subunits to proton translocation.</text>
</comment>
<dbReference type="GO" id="GO:0045259">
    <property type="term" value="C:proton-transporting ATP synthase complex"/>
    <property type="evidence" value="ECO:0007669"/>
    <property type="project" value="UniProtKB-KW"/>
</dbReference>
<dbReference type="PANTHER" id="PTHR11910">
    <property type="entry name" value="ATP SYNTHASE DELTA CHAIN"/>
    <property type="match status" value="1"/>
</dbReference>
<dbReference type="Pfam" id="PF00213">
    <property type="entry name" value="OSCP"/>
    <property type="match status" value="1"/>
</dbReference>
<keyword evidence="2 7" id="KW-0813">Transport</keyword>
<keyword evidence="3 7" id="KW-0375">Hydrogen ion transport</keyword>
<comment type="function">
    <text evidence="7">This protein is part of the stalk that links CF(0) to CF(1). It either transmits conformational changes from CF(0) to CF(1) or is implicated in proton conduction.</text>
</comment>
<dbReference type="GO" id="GO:0046933">
    <property type="term" value="F:proton-transporting ATP synthase activity, rotational mechanism"/>
    <property type="evidence" value="ECO:0007669"/>
    <property type="project" value="UniProtKB-UniRule"/>
</dbReference>
<dbReference type="HAMAP" id="MF_01416">
    <property type="entry name" value="ATP_synth_delta_bact"/>
    <property type="match status" value="1"/>
</dbReference>
<name>A0A2M7V880_9BACT</name>
<comment type="caution">
    <text evidence="8">The sequence shown here is derived from an EMBL/GenBank/DDBJ whole genome shotgun (WGS) entry which is preliminary data.</text>
</comment>
<gene>
    <name evidence="7 8" type="primary">atpH</name>
    <name evidence="8" type="ORF">COX81_02080</name>
</gene>
<keyword evidence="7" id="KW-0139">CF(1)</keyword>
<sequence length="145" mass="16639">MERTNYNLEINHKINMAKISNKQFAESLYEITIDLDGKDLELVLQKFVELLFRHHKLTQATRIIIEFESIVKKKEGVVELEITSARELDSETIAQIKKVFGKKVEALQRVDNGLIGGIKIKMEDKILDGSVRTQINSLKKCLVNN</sequence>
<evidence type="ECO:0000256" key="6">
    <source>
        <dbReference type="ARBA" id="ARBA00023310"/>
    </source>
</evidence>
<dbReference type="EMBL" id="PFPK01000023">
    <property type="protein sequence ID" value="PIZ94993.1"/>
    <property type="molecule type" value="Genomic_DNA"/>
</dbReference>
<dbReference type="AlphaFoldDB" id="A0A2M7V880"/>
<reference evidence="9" key="1">
    <citation type="submission" date="2017-09" db="EMBL/GenBank/DDBJ databases">
        <title>Depth-based differentiation of microbial function through sediment-hosted aquifers and enrichment of novel symbionts in the deep terrestrial subsurface.</title>
        <authorList>
            <person name="Probst A.J."/>
            <person name="Ladd B."/>
            <person name="Jarett J.K."/>
            <person name="Geller-Mcgrath D.E."/>
            <person name="Sieber C.M.K."/>
            <person name="Emerson J.B."/>
            <person name="Anantharaman K."/>
            <person name="Thomas B.C."/>
            <person name="Malmstrom R."/>
            <person name="Stieglmeier M."/>
            <person name="Klingl A."/>
            <person name="Woyke T."/>
            <person name="Ryan C.M."/>
            <person name="Banfield J.F."/>
        </authorList>
    </citation>
    <scope>NUCLEOTIDE SEQUENCE [LARGE SCALE GENOMIC DNA]</scope>
</reference>
<evidence type="ECO:0000256" key="3">
    <source>
        <dbReference type="ARBA" id="ARBA00022781"/>
    </source>
</evidence>
<evidence type="ECO:0000313" key="9">
    <source>
        <dbReference type="Proteomes" id="UP000228568"/>
    </source>
</evidence>
<protein>
    <recommendedName>
        <fullName evidence="7">ATP synthase subunit delta</fullName>
    </recommendedName>
    <alternativeName>
        <fullName evidence="7">ATP synthase F(1) sector subunit delta</fullName>
    </alternativeName>
    <alternativeName>
        <fullName evidence="7">F-type ATPase subunit delta</fullName>
        <shortName evidence="7">F-ATPase subunit delta</shortName>
    </alternativeName>
</protein>
<keyword evidence="6 7" id="KW-0066">ATP synthesis</keyword>
<evidence type="ECO:0000256" key="4">
    <source>
        <dbReference type="ARBA" id="ARBA00023065"/>
    </source>
</evidence>
<dbReference type="GO" id="GO:0005886">
    <property type="term" value="C:plasma membrane"/>
    <property type="evidence" value="ECO:0007669"/>
    <property type="project" value="UniProtKB-SubCell"/>
</dbReference>
<comment type="subcellular location">
    <subcellularLocation>
        <location evidence="7">Cell membrane</location>
        <topology evidence="7">Peripheral membrane protein</topology>
    </subcellularLocation>
    <subcellularLocation>
        <location evidence="1">Membrane</location>
    </subcellularLocation>
</comment>
<evidence type="ECO:0000256" key="7">
    <source>
        <dbReference type="HAMAP-Rule" id="MF_01416"/>
    </source>
</evidence>
<evidence type="ECO:0000256" key="1">
    <source>
        <dbReference type="ARBA" id="ARBA00004370"/>
    </source>
</evidence>
<keyword evidence="4 7" id="KW-0406">Ion transport</keyword>
<comment type="similarity">
    <text evidence="7">Belongs to the ATPase delta chain family.</text>
</comment>
<dbReference type="NCBIfam" id="TIGR01145">
    <property type="entry name" value="ATP_synt_delta"/>
    <property type="match status" value="1"/>
</dbReference>
<dbReference type="Proteomes" id="UP000228568">
    <property type="component" value="Unassembled WGS sequence"/>
</dbReference>
<evidence type="ECO:0000256" key="2">
    <source>
        <dbReference type="ARBA" id="ARBA00022448"/>
    </source>
</evidence>